<evidence type="ECO:0000256" key="1">
    <source>
        <dbReference type="ARBA" id="ARBA00010617"/>
    </source>
</evidence>
<dbReference type="CDD" id="cd11029">
    <property type="entry name" value="CYP107-like"/>
    <property type="match status" value="1"/>
</dbReference>
<dbReference type="AlphaFoldDB" id="A0A073KDW2"/>
<dbReference type="eggNOG" id="COG2124">
    <property type="taxonomic scope" value="Bacteria"/>
</dbReference>
<dbReference type="Gene3D" id="1.10.630.10">
    <property type="entry name" value="Cytochrome P450"/>
    <property type="match status" value="1"/>
</dbReference>
<dbReference type="PRINTS" id="PR00385">
    <property type="entry name" value="P450"/>
</dbReference>
<comment type="similarity">
    <text evidence="1 7">Belongs to the cytochrome P450 family.</text>
</comment>
<dbReference type="EMBL" id="JOTM01000005">
    <property type="protein sequence ID" value="KEK24780.1"/>
    <property type="molecule type" value="Genomic_DNA"/>
</dbReference>
<dbReference type="GO" id="GO:0005506">
    <property type="term" value="F:iron ion binding"/>
    <property type="evidence" value="ECO:0007669"/>
    <property type="project" value="InterPro"/>
</dbReference>
<dbReference type="GO" id="GO:0004497">
    <property type="term" value="F:monooxygenase activity"/>
    <property type="evidence" value="ECO:0007669"/>
    <property type="project" value="UniProtKB-KW"/>
</dbReference>
<reference evidence="8 9" key="1">
    <citation type="submission" date="2014-06" db="EMBL/GenBank/DDBJ databases">
        <title>Draft genome sequence of Bacillus gaemokensis JCM 15801 (MCCC 1A00707).</title>
        <authorList>
            <person name="Lai Q."/>
            <person name="Liu Y."/>
            <person name="Shao Z."/>
        </authorList>
    </citation>
    <scope>NUCLEOTIDE SEQUENCE [LARGE SCALE GENOMIC DNA]</scope>
    <source>
        <strain evidence="8 9">JCM 15801</strain>
    </source>
</reference>
<name>A0A073KDW2_9BACI</name>
<keyword evidence="5 7" id="KW-0408">Iron</keyword>
<sequence>MKKITIDNLGSPETMRDVVGFYKKLVEQQQPLIRIDDYYGMGPAWIAWRHDDVITILKDSRFIKDMRKFTPQQEHQGAAGESTSMRELIEWQMNMPNMLEVDPPDHTRLRRLTAKAFTPGMIENLRPRILEIADELLDKVEKKGKMDLISDFAFPLPITVISEMLGIPARDRDKIRDLTHKIVSSNTDPSQYAVVAEALKEYVHYVKSLLNEKHKHPCEDIISALVHAHEQEDKLSENELLSTIMLLIVAGHETTTNLIGNGMLALLQYPEQMQLLRDNPSLLPSAIEELLRFAGPVMYSNRFAGEDITMHGKLIRKGEMVFFSLATANFDPQKFSNSEALDITRKENEHLAFGKGIHHCLGAPLARLEGQIAFGTLLKRLPNLRLDIEPENLVYNTGTIRSLSSVPLVF</sequence>
<keyword evidence="6 7" id="KW-0503">Monooxygenase</keyword>
<evidence type="ECO:0000313" key="9">
    <source>
        <dbReference type="Proteomes" id="UP000027778"/>
    </source>
</evidence>
<keyword evidence="2 7" id="KW-0349">Heme</keyword>
<keyword evidence="4 7" id="KW-0560">Oxidoreductase</keyword>
<accession>A0A073KDW2</accession>
<dbReference type="PRINTS" id="PR00359">
    <property type="entry name" value="BP450"/>
</dbReference>
<dbReference type="InterPro" id="IPR036396">
    <property type="entry name" value="Cyt_P450_sf"/>
</dbReference>
<dbReference type="SUPFAM" id="SSF48264">
    <property type="entry name" value="Cytochrome P450"/>
    <property type="match status" value="1"/>
</dbReference>
<dbReference type="GO" id="GO:0020037">
    <property type="term" value="F:heme binding"/>
    <property type="evidence" value="ECO:0007669"/>
    <property type="project" value="InterPro"/>
</dbReference>
<dbReference type="RefSeq" id="WP_033674144.1">
    <property type="nucleotide sequence ID" value="NZ_JOTM01000005.1"/>
</dbReference>
<proteinExistence type="inferred from homology"/>
<dbReference type="Pfam" id="PF00067">
    <property type="entry name" value="p450"/>
    <property type="match status" value="1"/>
</dbReference>
<dbReference type="InterPro" id="IPR002397">
    <property type="entry name" value="Cyt_P450_B"/>
</dbReference>
<keyword evidence="3 7" id="KW-0479">Metal-binding</keyword>
<keyword evidence="9" id="KW-1185">Reference proteome</keyword>
<evidence type="ECO:0000256" key="5">
    <source>
        <dbReference type="ARBA" id="ARBA00023004"/>
    </source>
</evidence>
<evidence type="ECO:0000256" key="6">
    <source>
        <dbReference type="ARBA" id="ARBA00023033"/>
    </source>
</evidence>
<evidence type="ECO:0000256" key="7">
    <source>
        <dbReference type="RuleBase" id="RU000461"/>
    </source>
</evidence>
<dbReference type="GO" id="GO:0016705">
    <property type="term" value="F:oxidoreductase activity, acting on paired donors, with incorporation or reduction of molecular oxygen"/>
    <property type="evidence" value="ECO:0007669"/>
    <property type="project" value="InterPro"/>
</dbReference>
<evidence type="ECO:0000313" key="8">
    <source>
        <dbReference type="EMBL" id="KEK24780.1"/>
    </source>
</evidence>
<dbReference type="Proteomes" id="UP000027778">
    <property type="component" value="Unassembled WGS sequence"/>
</dbReference>
<gene>
    <name evidence="8" type="ORF">BAGA_24345</name>
</gene>
<comment type="caution">
    <text evidence="8">The sequence shown here is derived from an EMBL/GenBank/DDBJ whole genome shotgun (WGS) entry which is preliminary data.</text>
</comment>
<evidence type="ECO:0000256" key="4">
    <source>
        <dbReference type="ARBA" id="ARBA00023002"/>
    </source>
</evidence>
<dbReference type="PANTHER" id="PTHR46696:SF1">
    <property type="entry name" value="CYTOCHROME P450 YJIB-RELATED"/>
    <property type="match status" value="1"/>
</dbReference>
<dbReference type="OrthoDB" id="9801155at2"/>
<evidence type="ECO:0000256" key="3">
    <source>
        <dbReference type="ARBA" id="ARBA00022723"/>
    </source>
</evidence>
<organism evidence="8 9">
    <name type="scientific">Bacillus gaemokensis</name>
    <dbReference type="NCBI Taxonomy" id="574375"/>
    <lineage>
        <taxon>Bacteria</taxon>
        <taxon>Bacillati</taxon>
        <taxon>Bacillota</taxon>
        <taxon>Bacilli</taxon>
        <taxon>Bacillales</taxon>
        <taxon>Bacillaceae</taxon>
        <taxon>Bacillus</taxon>
        <taxon>Bacillus cereus group</taxon>
    </lineage>
</organism>
<evidence type="ECO:0000256" key="2">
    <source>
        <dbReference type="ARBA" id="ARBA00022617"/>
    </source>
</evidence>
<dbReference type="InterPro" id="IPR017972">
    <property type="entry name" value="Cyt_P450_CS"/>
</dbReference>
<dbReference type="FunFam" id="1.10.630.10:FF:000018">
    <property type="entry name" value="Cytochrome P450 monooxygenase"/>
    <property type="match status" value="1"/>
</dbReference>
<dbReference type="STRING" id="574375.AZF08_23900"/>
<dbReference type="PANTHER" id="PTHR46696">
    <property type="entry name" value="P450, PUTATIVE (EUROFUNG)-RELATED"/>
    <property type="match status" value="1"/>
</dbReference>
<dbReference type="InterPro" id="IPR001128">
    <property type="entry name" value="Cyt_P450"/>
</dbReference>
<dbReference type="PROSITE" id="PS00086">
    <property type="entry name" value="CYTOCHROME_P450"/>
    <property type="match status" value="1"/>
</dbReference>
<protein>
    <submittedName>
        <fullName evidence="8">Cytochrome P450</fullName>
    </submittedName>
</protein>